<comment type="caution">
    <text evidence="8">The sequence shown here is derived from an EMBL/GenBank/DDBJ whole genome shotgun (WGS) entry which is preliminary data.</text>
</comment>
<proteinExistence type="inferred from homology"/>
<dbReference type="GO" id="GO:0006364">
    <property type="term" value="P:rRNA processing"/>
    <property type="evidence" value="ECO:0007669"/>
    <property type="project" value="UniProtKB-UniRule"/>
</dbReference>
<reference evidence="8 9" key="1">
    <citation type="submission" date="2021-10" db="EMBL/GenBank/DDBJ databases">
        <title>Anaerobic single-cell dispensing facilitates the cultivation of human gut bacteria.</title>
        <authorList>
            <person name="Afrizal A."/>
        </authorList>
    </citation>
    <scope>NUCLEOTIDE SEQUENCE [LARGE SCALE GENOMIC DNA]</scope>
    <source>
        <strain evidence="8 9">CLA-AA-H276</strain>
    </source>
</reference>
<dbReference type="GO" id="GO:0005737">
    <property type="term" value="C:cytoplasm"/>
    <property type="evidence" value="ECO:0007669"/>
    <property type="project" value="UniProtKB-SubCell"/>
</dbReference>
<evidence type="ECO:0000256" key="5">
    <source>
        <dbReference type="ARBA" id="ARBA00022801"/>
    </source>
</evidence>
<keyword evidence="6" id="KW-0699">rRNA-binding</keyword>
<dbReference type="Proteomes" id="UP001198220">
    <property type="component" value="Unassembled WGS sequence"/>
</dbReference>
<keyword evidence="6" id="KW-0963">Cytoplasm</keyword>
<evidence type="ECO:0000256" key="2">
    <source>
        <dbReference type="ARBA" id="ARBA00022552"/>
    </source>
</evidence>
<dbReference type="Pfam" id="PF00636">
    <property type="entry name" value="Ribonuclease_3"/>
    <property type="match status" value="1"/>
</dbReference>
<evidence type="ECO:0000256" key="3">
    <source>
        <dbReference type="ARBA" id="ARBA00022722"/>
    </source>
</evidence>
<dbReference type="RefSeq" id="WP_118770228.1">
    <property type="nucleotide sequence ID" value="NZ_JAJEPS010000002.1"/>
</dbReference>
<evidence type="ECO:0000256" key="4">
    <source>
        <dbReference type="ARBA" id="ARBA00022759"/>
    </source>
</evidence>
<evidence type="ECO:0000256" key="6">
    <source>
        <dbReference type="HAMAP-Rule" id="MF_01468"/>
    </source>
</evidence>
<comment type="subcellular location">
    <subcellularLocation>
        <location evidence="6">Cytoplasm</location>
    </subcellularLocation>
</comment>
<evidence type="ECO:0000256" key="1">
    <source>
        <dbReference type="ARBA" id="ARBA00022517"/>
    </source>
</evidence>
<dbReference type="Gene3D" id="1.10.1520.10">
    <property type="entry name" value="Ribonuclease III domain"/>
    <property type="match status" value="1"/>
</dbReference>
<comment type="subunit">
    <text evidence="6">Homodimer.</text>
</comment>
<dbReference type="EMBL" id="JAJEPS010000002">
    <property type="protein sequence ID" value="MCC2125319.1"/>
    <property type="molecule type" value="Genomic_DNA"/>
</dbReference>
<evidence type="ECO:0000259" key="7">
    <source>
        <dbReference type="SMART" id="SM00535"/>
    </source>
</evidence>
<protein>
    <recommendedName>
        <fullName evidence="6">Mini-ribonuclease 3</fullName>
        <shortName evidence="6">Mini-3</shortName>
        <shortName evidence="6">Mini-RNase 3</shortName>
        <ecNumber evidence="6">3.1.26.-</ecNumber>
    </recommendedName>
    <alternativeName>
        <fullName evidence="6">Mini-RNase III</fullName>
        <shortName evidence="6">Mini-III</shortName>
    </alternativeName>
</protein>
<dbReference type="GO" id="GO:0019843">
    <property type="term" value="F:rRNA binding"/>
    <property type="evidence" value="ECO:0007669"/>
    <property type="project" value="UniProtKB-UniRule"/>
</dbReference>
<keyword evidence="5 6" id="KW-0378">Hydrolase</keyword>
<keyword evidence="6" id="KW-0460">Magnesium</keyword>
<name>A0AAE3A4L3_9FIRM</name>
<accession>A0AAE3A4L3</accession>
<evidence type="ECO:0000313" key="9">
    <source>
        <dbReference type="Proteomes" id="UP001198220"/>
    </source>
</evidence>
<dbReference type="HAMAP" id="MF_01468">
    <property type="entry name" value="RNase_Mini_III"/>
    <property type="match status" value="1"/>
</dbReference>
<keyword evidence="1 6" id="KW-0690">Ribosome biogenesis</keyword>
<dbReference type="SMART" id="SM00535">
    <property type="entry name" value="RIBOc"/>
    <property type="match status" value="1"/>
</dbReference>
<dbReference type="PIRSF" id="PIRSF005520">
    <property type="entry name" value="UCP005520"/>
    <property type="match status" value="1"/>
</dbReference>
<gene>
    <name evidence="6" type="primary">mrnC</name>
    <name evidence="8" type="ORF">LKD36_03895</name>
</gene>
<dbReference type="PANTHER" id="PTHR34276">
    <property type="entry name" value="MINI-RIBONUCLEASE 3"/>
    <property type="match status" value="1"/>
</dbReference>
<dbReference type="GO" id="GO:0004525">
    <property type="term" value="F:ribonuclease III activity"/>
    <property type="evidence" value="ECO:0007669"/>
    <property type="project" value="InterPro"/>
</dbReference>
<keyword evidence="3 6" id="KW-0540">Nuclease</keyword>
<keyword evidence="4 6" id="KW-0255">Endonuclease</keyword>
<dbReference type="SUPFAM" id="SSF69065">
    <property type="entry name" value="RNase III domain-like"/>
    <property type="match status" value="1"/>
</dbReference>
<comment type="function">
    <text evidence="6">Involved in correct processing of both the 5' and 3' ends of 23S rRNA precursor. Processes 30S rRNA precursor transcript even in absence of ribonuclease 3 (Rnc); Rnc processes 30S rRNA into smaller rRNA precursors.</text>
</comment>
<dbReference type="InterPro" id="IPR036389">
    <property type="entry name" value="RNase_III_sf"/>
</dbReference>
<dbReference type="AlphaFoldDB" id="A0AAE3A4L3"/>
<keyword evidence="2 6" id="KW-0698">rRNA processing</keyword>
<organism evidence="8 9">
    <name type="scientific">Hominiventricola filiformis</name>
    <dbReference type="NCBI Taxonomy" id="2885352"/>
    <lineage>
        <taxon>Bacteria</taxon>
        <taxon>Bacillati</taxon>
        <taxon>Bacillota</taxon>
        <taxon>Clostridia</taxon>
        <taxon>Lachnospirales</taxon>
        <taxon>Lachnospiraceae</taxon>
        <taxon>Hominiventricola</taxon>
    </lineage>
</organism>
<comment type="similarity">
    <text evidence="6">Belongs to the MrnC RNase family.</text>
</comment>
<dbReference type="PANTHER" id="PTHR34276:SF1">
    <property type="entry name" value="MINI-RIBONUCLEASE 3"/>
    <property type="match status" value="1"/>
</dbReference>
<evidence type="ECO:0000313" key="8">
    <source>
        <dbReference type="EMBL" id="MCC2125319.1"/>
    </source>
</evidence>
<feature type="domain" description="RNase III" evidence="7">
    <location>
        <begin position="6"/>
        <end position="139"/>
    </location>
</feature>
<keyword evidence="9" id="KW-1185">Reference proteome</keyword>
<sequence>MEESIKYLKEQFDLQPVDIRTYSPVVLAYIGDAVYELVIRTILVDQGNRQANTLHKKASTYVKASAQAAMAEAFLPELTEEELSYFKRGRNAKTVSMAKHATMHDYRHATGFEALMGYLYLTDQMKRMIDLIKIGMERTGGTP</sequence>
<comment type="cofactor">
    <cofactor evidence="6">
        <name>Mg(2+)</name>
        <dbReference type="ChEBI" id="CHEBI:18420"/>
    </cofactor>
</comment>
<dbReference type="InterPro" id="IPR008226">
    <property type="entry name" value="Mini3_fam"/>
</dbReference>
<dbReference type="EC" id="3.1.26.-" evidence="6"/>
<dbReference type="InterPro" id="IPR000999">
    <property type="entry name" value="RNase_III_dom"/>
</dbReference>
<feature type="active site" evidence="6">
    <location>
        <position position="32"/>
    </location>
</feature>
<keyword evidence="6" id="KW-0694">RNA-binding</keyword>